<accession>A0A517RAY6</accession>
<name>A0A517RAY6_9PLAN</name>
<keyword evidence="2" id="KW-1185">Reference proteome</keyword>
<evidence type="ECO:0000313" key="2">
    <source>
        <dbReference type="Proteomes" id="UP000317171"/>
    </source>
</evidence>
<organism evidence="1 2">
    <name type="scientific">Gimesia alba</name>
    <dbReference type="NCBI Taxonomy" id="2527973"/>
    <lineage>
        <taxon>Bacteria</taxon>
        <taxon>Pseudomonadati</taxon>
        <taxon>Planctomycetota</taxon>
        <taxon>Planctomycetia</taxon>
        <taxon>Planctomycetales</taxon>
        <taxon>Planctomycetaceae</taxon>
        <taxon>Gimesia</taxon>
    </lineage>
</organism>
<dbReference type="Gene3D" id="3.10.150.10">
    <property type="entry name" value="DNA Polymerase III, subunit A, domain 2"/>
    <property type="match status" value="1"/>
</dbReference>
<evidence type="ECO:0000313" key="1">
    <source>
        <dbReference type="EMBL" id="QDT41045.1"/>
    </source>
</evidence>
<reference evidence="1 2" key="1">
    <citation type="submission" date="2019-02" db="EMBL/GenBank/DDBJ databases">
        <title>Deep-cultivation of Planctomycetes and their phenomic and genomic characterization uncovers novel biology.</title>
        <authorList>
            <person name="Wiegand S."/>
            <person name="Jogler M."/>
            <person name="Boedeker C."/>
            <person name="Pinto D."/>
            <person name="Vollmers J."/>
            <person name="Rivas-Marin E."/>
            <person name="Kohn T."/>
            <person name="Peeters S.H."/>
            <person name="Heuer A."/>
            <person name="Rast P."/>
            <person name="Oberbeckmann S."/>
            <person name="Bunk B."/>
            <person name="Jeske O."/>
            <person name="Meyerdierks A."/>
            <person name="Storesund J.E."/>
            <person name="Kallscheuer N."/>
            <person name="Luecker S."/>
            <person name="Lage O.M."/>
            <person name="Pohl T."/>
            <person name="Merkel B.J."/>
            <person name="Hornburger P."/>
            <person name="Mueller R.-W."/>
            <person name="Bruemmer F."/>
            <person name="Labrenz M."/>
            <person name="Spormann A.M."/>
            <person name="Op den Camp H."/>
            <person name="Overmann J."/>
            <person name="Amann R."/>
            <person name="Jetten M.S.M."/>
            <person name="Mascher T."/>
            <person name="Medema M.H."/>
            <person name="Devos D.P."/>
            <person name="Kaster A.-K."/>
            <person name="Ovreas L."/>
            <person name="Rohde M."/>
            <person name="Galperin M.Y."/>
            <person name="Jogler C."/>
        </authorList>
    </citation>
    <scope>NUCLEOTIDE SEQUENCE [LARGE SCALE GENOMIC DNA]</scope>
    <source>
        <strain evidence="1 2">Pan241w</strain>
    </source>
</reference>
<dbReference type="EMBL" id="CP036269">
    <property type="protein sequence ID" value="QDT41045.1"/>
    <property type="molecule type" value="Genomic_DNA"/>
</dbReference>
<sequence length="221" mass="24418">MQTTIEVEAKLIMAACEILDRGTSNSVDGVHFTRDSKGNLVVVATDGEGMVMYRSESPAPSFNFTIPTKLAKAVKGVKNKYRTAVITAEERGPGQDEKKTQKATVTFNGGTFEDVTLESLARLNGRYPDIADFVRRWREQGEPSGDPSWVRPAFIVKLAKSIRTADYLPAMMRLEHNGVDIAKIVIAKHINVKSPEPNFACLVKPMKRESTCESSDLLNDI</sequence>
<proteinExistence type="predicted"/>
<dbReference type="Proteomes" id="UP000317171">
    <property type="component" value="Chromosome"/>
</dbReference>
<dbReference type="KEGG" id="gaz:Pan241w_11040"/>
<gene>
    <name evidence="1" type="ORF">Pan241w_11040</name>
</gene>
<dbReference type="AlphaFoldDB" id="A0A517RAY6"/>
<protein>
    <submittedName>
        <fullName evidence="1">Uncharacterized protein</fullName>
    </submittedName>
</protein>